<reference evidence="1 2" key="1">
    <citation type="journal article" date="2017" name="Int. J. Parasitol.">
        <title>The genome of the protozoan parasite Cystoisospora suis and a reverse vaccinology approach to identify vaccine candidates.</title>
        <authorList>
            <person name="Palmieri N."/>
            <person name="Shrestha A."/>
            <person name="Ruttkowski B."/>
            <person name="Beck T."/>
            <person name="Vogl C."/>
            <person name="Tomley F."/>
            <person name="Blake D.P."/>
            <person name="Joachim A."/>
        </authorList>
    </citation>
    <scope>NUCLEOTIDE SEQUENCE [LARGE SCALE GENOMIC DNA]</scope>
    <source>
        <strain evidence="1 2">Wien I</strain>
    </source>
</reference>
<protein>
    <submittedName>
        <fullName evidence="1">Uncharacterized protein</fullName>
    </submittedName>
</protein>
<accession>A0A2C6KKE3</accession>
<dbReference type="GeneID" id="94432666"/>
<sequence length="78" mass="8431">ATAIRVEGVADAFVAVSSDPGGCGCVHSRPGMMTRVCRVLLCPPNEIASIRRLLEKRFGSRPLASLFVLVRIWVRPPA</sequence>
<proteinExistence type="predicted"/>
<evidence type="ECO:0000313" key="1">
    <source>
        <dbReference type="EMBL" id="PHJ16853.1"/>
    </source>
</evidence>
<dbReference type="VEuPathDB" id="ToxoDB:CSUI_009339"/>
<comment type="caution">
    <text evidence="1">The sequence shown here is derived from an EMBL/GenBank/DDBJ whole genome shotgun (WGS) entry which is preliminary data.</text>
</comment>
<dbReference type="EMBL" id="MIGC01005535">
    <property type="protein sequence ID" value="PHJ16853.1"/>
    <property type="molecule type" value="Genomic_DNA"/>
</dbReference>
<feature type="non-terminal residue" evidence="1">
    <location>
        <position position="1"/>
    </location>
</feature>
<evidence type="ECO:0000313" key="2">
    <source>
        <dbReference type="Proteomes" id="UP000221165"/>
    </source>
</evidence>
<keyword evidence="2" id="KW-1185">Reference proteome</keyword>
<dbReference type="Proteomes" id="UP000221165">
    <property type="component" value="Unassembled WGS sequence"/>
</dbReference>
<organism evidence="1 2">
    <name type="scientific">Cystoisospora suis</name>
    <dbReference type="NCBI Taxonomy" id="483139"/>
    <lineage>
        <taxon>Eukaryota</taxon>
        <taxon>Sar</taxon>
        <taxon>Alveolata</taxon>
        <taxon>Apicomplexa</taxon>
        <taxon>Conoidasida</taxon>
        <taxon>Coccidia</taxon>
        <taxon>Eucoccidiorida</taxon>
        <taxon>Eimeriorina</taxon>
        <taxon>Sarcocystidae</taxon>
        <taxon>Cystoisospora</taxon>
    </lineage>
</organism>
<dbReference type="RefSeq" id="XP_067918578.1">
    <property type="nucleotide sequence ID" value="XM_068069455.1"/>
</dbReference>
<dbReference type="AlphaFoldDB" id="A0A2C6KKE3"/>
<name>A0A2C6KKE3_9APIC</name>
<gene>
    <name evidence="1" type="ORF">CSUI_009339</name>
</gene>